<organism evidence="2 3">
    <name type="scientific">Litchfieldia luteola</name>
    <dbReference type="NCBI Taxonomy" id="682179"/>
    <lineage>
        <taxon>Bacteria</taxon>
        <taxon>Bacillati</taxon>
        <taxon>Bacillota</taxon>
        <taxon>Bacilli</taxon>
        <taxon>Bacillales</taxon>
        <taxon>Bacillaceae</taxon>
        <taxon>Litchfieldia</taxon>
    </lineage>
</organism>
<dbReference type="InterPro" id="IPR025672">
    <property type="entry name" value="Sigma_reg_C_dom"/>
</dbReference>
<reference evidence="2 3" key="1">
    <citation type="submission" date="2020-10" db="EMBL/GenBank/DDBJ databases">
        <title>Bacillus sp. HD4P25, an endophyte from a halophyte.</title>
        <authorList>
            <person name="Sun J.-Q."/>
        </authorList>
    </citation>
    <scope>NUCLEOTIDE SEQUENCE [LARGE SCALE GENOMIC DNA]</scope>
    <source>
        <strain evidence="2 3">YIM 93174</strain>
    </source>
</reference>
<evidence type="ECO:0000313" key="2">
    <source>
        <dbReference type="EMBL" id="MBE4907764.1"/>
    </source>
</evidence>
<name>A0ABR9QGY8_9BACI</name>
<evidence type="ECO:0000259" key="1">
    <source>
        <dbReference type="Pfam" id="PF13791"/>
    </source>
</evidence>
<keyword evidence="3" id="KW-1185">Reference proteome</keyword>
<gene>
    <name evidence="2" type="ORF">IMZ08_06810</name>
</gene>
<feature type="domain" description="Sigma factor regulator C-terminal" evidence="1">
    <location>
        <begin position="2"/>
        <end position="127"/>
    </location>
</feature>
<comment type="caution">
    <text evidence="2">The sequence shown here is derived from an EMBL/GenBank/DDBJ whole genome shotgun (WGS) entry which is preliminary data.</text>
</comment>
<protein>
    <submittedName>
        <fullName evidence="2">Anti sigma factor C-terminal domain-containing protein</fullName>
    </submittedName>
</protein>
<dbReference type="Proteomes" id="UP001516662">
    <property type="component" value="Unassembled WGS sequence"/>
</dbReference>
<evidence type="ECO:0000313" key="3">
    <source>
        <dbReference type="Proteomes" id="UP001516662"/>
    </source>
</evidence>
<dbReference type="Pfam" id="PF13791">
    <property type="entry name" value="Sigma_reg_C"/>
    <property type="match status" value="1"/>
</dbReference>
<dbReference type="EMBL" id="JADCLJ010000016">
    <property type="protein sequence ID" value="MBE4907764.1"/>
    <property type="molecule type" value="Genomic_DNA"/>
</dbReference>
<sequence>MPLYTGEMKEFESGHSIAGGSFLSIAGIGLSSARATDEDYNSEFYSRLAQNTVETNQEFMLSNMEKLINEESKSYREDSLGLYYLEERYDYIKEHGFKVYGAVVTGPVKELIKLRDVKEIQSPTLGDFEYWNWVPREE</sequence>
<accession>A0ABR9QGY8</accession>
<proteinExistence type="predicted"/>